<organism evidence="4">
    <name type="scientific">Veillonella ratti</name>
    <dbReference type="NCBI Taxonomy" id="103892"/>
    <lineage>
        <taxon>Bacteria</taxon>
        <taxon>Bacillati</taxon>
        <taxon>Bacillota</taxon>
        <taxon>Negativicutes</taxon>
        <taxon>Veillonellales</taxon>
        <taxon>Veillonellaceae</taxon>
        <taxon>Veillonella</taxon>
    </lineage>
</organism>
<evidence type="ECO:0000313" key="4">
    <source>
        <dbReference type="EMBL" id="VYU00661.1"/>
    </source>
</evidence>
<name>A0A6N3BFJ2_9FIRM</name>
<evidence type="ECO:0000256" key="1">
    <source>
        <dbReference type="ARBA" id="ARBA00009108"/>
    </source>
</evidence>
<dbReference type="RefSeq" id="WP_021841485.1">
    <property type="nucleotide sequence ID" value="NZ_CACRUX010000043.1"/>
</dbReference>
<feature type="transmembrane region" description="Helical" evidence="3">
    <location>
        <begin position="7"/>
        <end position="24"/>
    </location>
</feature>
<keyword evidence="3" id="KW-1133">Transmembrane helix</keyword>
<keyword evidence="3" id="KW-0472">Membrane</keyword>
<feature type="coiled-coil region" evidence="2">
    <location>
        <begin position="40"/>
        <end position="67"/>
    </location>
</feature>
<dbReference type="PANTHER" id="PTHR37313">
    <property type="entry name" value="UPF0749 PROTEIN RV1825"/>
    <property type="match status" value="1"/>
</dbReference>
<proteinExistence type="inferred from homology"/>
<dbReference type="EMBL" id="CACRUX010000043">
    <property type="protein sequence ID" value="VYU00661.1"/>
    <property type="molecule type" value="Genomic_DNA"/>
</dbReference>
<accession>A0A6N3BFJ2</accession>
<dbReference type="Pfam" id="PF05949">
    <property type="entry name" value="DUF881"/>
    <property type="match status" value="1"/>
</dbReference>
<keyword evidence="2" id="KW-0175">Coiled coil</keyword>
<reference evidence="4" key="1">
    <citation type="submission" date="2019-11" db="EMBL/GenBank/DDBJ databases">
        <authorList>
            <person name="Feng L."/>
        </authorList>
    </citation>
    <scope>NUCLEOTIDE SEQUENCE</scope>
    <source>
        <strain evidence="4">VrattiLFYP33</strain>
    </source>
</reference>
<dbReference type="Gene3D" id="3.30.70.1880">
    <property type="entry name" value="Protein of unknown function DUF881"/>
    <property type="match status" value="1"/>
</dbReference>
<dbReference type="AlphaFoldDB" id="A0A6N3BFJ2"/>
<keyword evidence="3" id="KW-0812">Transmembrane</keyword>
<gene>
    <name evidence="4" type="ORF">VRLFYP33_01008</name>
</gene>
<protein>
    <recommendedName>
        <fullName evidence="5">Division initiation protein</fullName>
    </recommendedName>
</protein>
<evidence type="ECO:0008006" key="5">
    <source>
        <dbReference type="Google" id="ProtNLM"/>
    </source>
</evidence>
<evidence type="ECO:0000256" key="2">
    <source>
        <dbReference type="SAM" id="Coils"/>
    </source>
</evidence>
<comment type="similarity">
    <text evidence="1">Belongs to the UPF0749 family.</text>
</comment>
<sequence length="231" mass="25199">MLKQGRWAIAAVSMLLGIMLVGQYKMTQSIAESNIHLQRTGDLARELTAAEKERDELRQQLEKIQKGDASASVVSDINLLKQRAGLTDVTGPGVIITINDSKIPVKDNENPNLYLIHDEDLLRVLNELRAGGAEAIAVNDQRLTGTSEVRCAGPTVMVNGKVFGPPFVIKAIGDPKTLSAALTMRGGVVESLKYWGIELKIQEVDQMIVPAFNGTFKEEHLKVVKQGGDKK</sequence>
<dbReference type="InterPro" id="IPR010273">
    <property type="entry name" value="DUF881"/>
</dbReference>
<evidence type="ECO:0000256" key="3">
    <source>
        <dbReference type="SAM" id="Phobius"/>
    </source>
</evidence>
<dbReference type="PANTHER" id="PTHR37313:SF2">
    <property type="entry name" value="UPF0749 PROTEIN YLXX"/>
    <property type="match status" value="1"/>
</dbReference>